<gene>
    <name evidence="2" type="ORF">CLOSAC_05220</name>
</gene>
<sequence>MKILDDRLDKIIIDEYCDLYSKWFNEEKPYSNDMNTKKLVELIENKYKCMTEKQRNIELISIKERLETNSRDGINSCFYILCLEVLNLFSNEKVEKNINIEDGFIVELSDFIFGILEKLSMFNVIRKLSNKISYKFVDLWVVGNLIAAILSSIFVYNLSIEYKGIILIVLIYSILRVFEVIIYQINVLLFHPYRAQKEGKKYKIKSVTRMVIALLHNYIEIMFWYSTIVISIIILNGDNPYSSSWVEIVRSNILCIATLDGSSVKEAVNSYYKYLSSLVFCEIICGMIMTIISLARFIGALPGADSRDGS</sequence>
<evidence type="ECO:0000313" key="3">
    <source>
        <dbReference type="Proteomes" id="UP000191154"/>
    </source>
</evidence>
<feature type="transmembrane region" description="Helical" evidence="1">
    <location>
        <begin position="136"/>
        <end position="158"/>
    </location>
</feature>
<proteinExistence type="predicted"/>
<accession>A0A1S8NJ29</accession>
<dbReference type="EMBL" id="LZYZ01000001">
    <property type="protein sequence ID" value="OOM16251.1"/>
    <property type="molecule type" value="Genomic_DNA"/>
</dbReference>
<dbReference type="AlphaFoldDB" id="A0A1S8NJ29"/>
<feature type="transmembrane region" description="Helical" evidence="1">
    <location>
        <begin position="274"/>
        <end position="298"/>
    </location>
</feature>
<evidence type="ECO:0000313" key="2">
    <source>
        <dbReference type="EMBL" id="OOM16251.1"/>
    </source>
</evidence>
<evidence type="ECO:0000256" key="1">
    <source>
        <dbReference type="SAM" id="Phobius"/>
    </source>
</evidence>
<dbReference type="RefSeq" id="WP_077863985.1">
    <property type="nucleotide sequence ID" value="NZ_LZYZ01000001.1"/>
</dbReference>
<reference evidence="2 3" key="1">
    <citation type="submission" date="2016-05" db="EMBL/GenBank/DDBJ databases">
        <title>Microbial solvent formation.</title>
        <authorList>
            <person name="Poehlein A."/>
            <person name="Montoya Solano J.D."/>
            <person name="Flitsch S."/>
            <person name="Krabben P."/>
            <person name="Duerre P."/>
            <person name="Daniel R."/>
        </authorList>
    </citation>
    <scope>NUCLEOTIDE SEQUENCE [LARGE SCALE GENOMIC DNA]</scope>
    <source>
        <strain evidence="2 3">L1-8</strain>
    </source>
</reference>
<protein>
    <submittedName>
        <fullName evidence="2">Uncharacterized protein</fullName>
    </submittedName>
</protein>
<name>A0A1S8NJ29_CLOSA</name>
<comment type="caution">
    <text evidence="2">The sequence shown here is derived from an EMBL/GenBank/DDBJ whole genome shotgun (WGS) entry which is preliminary data.</text>
</comment>
<feature type="transmembrane region" description="Helical" evidence="1">
    <location>
        <begin position="164"/>
        <end position="190"/>
    </location>
</feature>
<keyword evidence="1" id="KW-1133">Transmembrane helix</keyword>
<keyword evidence="1" id="KW-0812">Transmembrane</keyword>
<keyword evidence="1" id="KW-0472">Membrane</keyword>
<dbReference type="Proteomes" id="UP000191154">
    <property type="component" value="Unassembled WGS sequence"/>
</dbReference>
<organism evidence="2 3">
    <name type="scientific">Clostridium saccharobutylicum</name>
    <dbReference type="NCBI Taxonomy" id="169679"/>
    <lineage>
        <taxon>Bacteria</taxon>
        <taxon>Bacillati</taxon>
        <taxon>Bacillota</taxon>
        <taxon>Clostridia</taxon>
        <taxon>Eubacteriales</taxon>
        <taxon>Clostridiaceae</taxon>
        <taxon>Clostridium</taxon>
    </lineage>
</organism>
<feature type="transmembrane region" description="Helical" evidence="1">
    <location>
        <begin position="211"/>
        <end position="235"/>
    </location>
</feature>